<feature type="compositionally biased region" description="Basic residues" evidence="1">
    <location>
        <begin position="878"/>
        <end position="887"/>
    </location>
</feature>
<feature type="transmembrane region" description="Helical" evidence="2">
    <location>
        <begin position="538"/>
        <end position="559"/>
    </location>
</feature>
<reference evidence="4 5" key="1">
    <citation type="submission" date="2020-05" db="EMBL/GenBank/DDBJ databases">
        <authorList>
            <person name="Khan S.A."/>
            <person name="Jeon C.O."/>
            <person name="Chun B.H."/>
        </authorList>
    </citation>
    <scope>NUCLEOTIDE SEQUENCE [LARGE SCALE GENOMIC DNA]</scope>
    <source>
        <strain evidence="4 5">B156</strain>
    </source>
</reference>
<dbReference type="Pfam" id="PF10101">
    <property type="entry name" value="DUF2339"/>
    <property type="match status" value="1"/>
</dbReference>
<feature type="transmembrane region" description="Helical" evidence="2">
    <location>
        <begin position="100"/>
        <end position="119"/>
    </location>
</feature>
<dbReference type="EMBL" id="JABFCS010000002">
    <property type="protein sequence ID" value="NNU45383.1"/>
    <property type="molecule type" value="Genomic_DNA"/>
</dbReference>
<keyword evidence="2" id="KW-0812">Transmembrane</keyword>
<dbReference type="GO" id="GO:0008198">
    <property type="term" value="F:ferrous iron binding"/>
    <property type="evidence" value="ECO:0007669"/>
    <property type="project" value="InterPro"/>
</dbReference>
<dbReference type="InterPro" id="IPR004183">
    <property type="entry name" value="Xdiol_dOase_suB"/>
</dbReference>
<feature type="compositionally biased region" description="Basic and acidic residues" evidence="1">
    <location>
        <begin position="805"/>
        <end position="823"/>
    </location>
</feature>
<sequence length="1585" mass="169317">MRSARDWLLGGNTVVRIGVVLLFIGLAFLAKYAVENALVPPELRLAAIGAAGIALFVFGFRMRSREGRQGYSLTLQGAGIAVLYLTVFAAFRLYQFLPAGAAFAALGLVCLFSTVIALALNAQVLAFIGFAGGFAAPVLVSTGQGNHVALFSYYVLLGVAIALIAWRKAWRPLNLLGFFSTFGVATLWGVLKYRPEQFESTEPFLVAFFAIYLLASLFYALRHGHGARKAVDATLVFGTPIVAFGLQAALVRDIPYAAAFSSLALGGVYVALGWWTLRRSRGDAQVNRWLSECFAALAFGFLTLAVPLALDGRWTSAVWAVEGAGVYWMGRRQGRWLARAFGLALQGFAALLFLDRSVGAATAGWPFANPTFLGAAMLAGAALAIAWWSRDPLAEDLPSAPARAFARIEDALSPVLFWIGFLWWMAALGHEIGRYTVDPQGSYMAVFSRAQQQMLHMAAWVLSAFALHRLALPQRNPPWTVAGSPAWLAMPVMLYIALWGMASENHVFQGFGWLVWPLAIALHLIMLRRLDAGAPQRWWPWVHAGGVWLLVLLAGNLLVFAIGKAQLWRTAWATVILLAAGSLVLLALVLACERALQQGRGTRWPLDRFVRAYAWRAATPLAIALAAGALLVGVYSSGEARPLPYVPLLNPTDLAVALALSVCALWLQRLRASALELPRDVRGPVPLAVLAGIAFVAINTVWLRVAHHYAGVAWDAHSLFASFVVQAGYSILWTLIALVLMVAAHRRARRAPWMLGAGLLALTVLKLFVIDLSNRGGSERIVVFIAVGLLMLVVGWFAPLPPAQRGREVAPDSERRGPHDGHRSIRGRGSPARGSPCAGRGRRAGDLRLARHAGHRRPERPGARDGAGRCAGPVAVARCRRPARVRRAGPPGRVRAVPAAQAGGAAAPGDRGLPRAAAACRAGRRETAQGRDATAHSRERRAPLALGADGTGRTAGRRAGLAKAAGRAVRHAPAEGSGQRLPRARAHPRQRAGALHSVHQRGPRELDGRAGAGTHLPLRRRWRACQRPPGIAGAAAAGRPLPAHRLERPRRGRRRCRRRPAQGRTAGSRIPRAGPARAGGRRAFRAGVATRFRHADRAARPGHGAREHHRPGARARSQPALGALALAGEHAGLSPRRRRPGEHQHAGGAGAALGALAARRSQPRRAAGGPPAHCPRAVRAGGGGVPRRQRHALPAGGRPQRHAVRGAAAGHAGRDDDDPGGRPPAGEGRRGAGAARSRRRGLGRLAAPRRRRQDGGAVAGAGRRRAAAGRCGLGAVAPAECEGSARLSLAGGLSRGLEQYVAARRLYPGRRNTYSQCMNRTPVLFVSHGAPTFALEPGRLGPRLTAVGAHVAKPRAVLVVSPHWMTRGVRVATTGAPETVHDFGGFDRALYRIRYPAPGHPELAARTVEVLRAAGWPAEADASQGLDHGAWVPIRFLYPDADVPVFQVSLPSTLTAQQAYALGQAVQPLRDEGVLIVGSGSLTHNLYEFRMAGAGEEAEYAREFAAWVRQAVEARDDARLVDTLRIAPHAQRAHPTAEHFLPLLVAAGAASADEPVETLEGGITYGVLSMDSYLFGTRTAGAEAR</sequence>
<feature type="transmembrane region" description="Helical" evidence="2">
    <location>
        <begin position="687"/>
        <end position="707"/>
    </location>
</feature>
<organism evidence="4 5">
    <name type="scientific">Ramlibacter montanisoli</name>
    <dbReference type="NCBI Taxonomy" id="2732512"/>
    <lineage>
        <taxon>Bacteria</taxon>
        <taxon>Pseudomonadati</taxon>
        <taxon>Pseudomonadota</taxon>
        <taxon>Betaproteobacteria</taxon>
        <taxon>Burkholderiales</taxon>
        <taxon>Comamonadaceae</taxon>
        <taxon>Ramlibacter</taxon>
    </lineage>
</organism>
<dbReference type="InterPro" id="IPR019286">
    <property type="entry name" value="DUF2339_TM"/>
</dbReference>
<dbReference type="CDD" id="cd07363">
    <property type="entry name" value="45_DOPA_Dioxygenase"/>
    <property type="match status" value="1"/>
</dbReference>
<feature type="transmembrane region" description="Helical" evidence="2">
    <location>
        <begin position="42"/>
        <end position="61"/>
    </location>
</feature>
<feature type="compositionally biased region" description="Basic residues" evidence="1">
    <location>
        <begin position="1047"/>
        <end position="1061"/>
    </location>
</feature>
<feature type="transmembrane region" description="Helical" evidence="2">
    <location>
        <begin position="719"/>
        <end position="744"/>
    </location>
</feature>
<keyword evidence="2" id="KW-0472">Membrane</keyword>
<feature type="transmembrane region" description="Helical" evidence="2">
    <location>
        <begin position="173"/>
        <end position="191"/>
    </location>
</feature>
<feature type="transmembrane region" description="Helical" evidence="2">
    <location>
        <begin position="411"/>
        <end position="433"/>
    </location>
</feature>
<feature type="transmembrane region" description="Helical" evidence="2">
    <location>
        <begin position="124"/>
        <end position="142"/>
    </location>
</feature>
<dbReference type="InterPro" id="IPR014436">
    <property type="entry name" value="Extradiol_dOase_DODA"/>
</dbReference>
<feature type="domain" description="Extradiol ring-cleavage dioxygenase class III enzyme subunit B" evidence="3">
    <location>
        <begin position="1353"/>
        <end position="1570"/>
    </location>
</feature>
<feature type="transmembrane region" description="Helical" evidence="2">
    <location>
        <begin position="256"/>
        <end position="277"/>
    </location>
</feature>
<dbReference type="Proteomes" id="UP000552954">
    <property type="component" value="Unassembled WGS sequence"/>
</dbReference>
<dbReference type="SUPFAM" id="SSF53213">
    <property type="entry name" value="LigB-like"/>
    <property type="match status" value="1"/>
</dbReference>
<protein>
    <submittedName>
        <fullName evidence="4">DUF2339 domain-containing protein</fullName>
    </submittedName>
</protein>
<reference evidence="4 5" key="2">
    <citation type="submission" date="2020-06" db="EMBL/GenBank/DDBJ databases">
        <title>Ramlibacter rhizophilus sp. nov., isolated from rhizosphere soil of national flower Mugunghwa from South Korea.</title>
        <authorList>
            <person name="Zheng-Fei Y."/>
            <person name="Huan T."/>
        </authorList>
    </citation>
    <scope>NUCLEOTIDE SEQUENCE [LARGE SCALE GENOMIC DNA]</scope>
    <source>
        <strain evidence="4 5">B156</strain>
    </source>
</reference>
<feature type="region of interest" description="Disordered" evidence="1">
    <location>
        <begin position="1031"/>
        <end position="1117"/>
    </location>
</feature>
<dbReference type="PANTHER" id="PTHR38434">
    <property type="entry name" value="BLL2549 PROTEIN"/>
    <property type="match status" value="1"/>
</dbReference>
<accession>A0A849KNG6</accession>
<dbReference type="GO" id="GO:0016702">
    <property type="term" value="F:oxidoreductase activity, acting on single donors with incorporation of molecular oxygen, incorporation of two atoms of oxygen"/>
    <property type="evidence" value="ECO:0007669"/>
    <property type="project" value="UniProtKB-ARBA"/>
</dbReference>
<feature type="transmembrane region" description="Helical" evidence="2">
    <location>
        <begin position="7"/>
        <end position="30"/>
    </location>
</feature>
<feature type="transmembrane region" description="Helical" evidence="2">
    <location>
        <begin position="507"/>
        <end position="526"/>
    </location>
</feature>
<feature type="transmembrane region" description="Helical" evidence="2">
    <location>
        <begin position="203"/>
        <end position="221"/>
    </location>
</feature>
<evidence type="ECO:0000256" key="1">
    <source>
        <dbReference type="SAM" id="MobiDB-lite"/>
    </source>
</evidence>
<dbReference type="Pfam" id="PF02900">
    <property type="entry name" value="LigB"/>
    <property type="match status" value="1"/>
</dbReference>
<comment type="caution">
    <text evidence="4">The sequence shown here is derived from an EMBL/GenBank/DDBJ whole genome shotgun (WGS) entry which is preliminary data.</text>
</comment>
<evidence type="ECO:0000256" key="2">
    <source>
        <dbReference type="SAM" id="Phobius"/>
    </source>
</evidence>
<gene>
    <name evidence="4" type="ORF">HK415_22825</name>
</gene>
<feature type="compositionally biased region" description="Low complexity" evidence="1">
    <location>
        <begin position="1066"/>
        <end position="1078"/>
    </location>
</feature>
<evidence type="ECO:0000313" key="4">
    <source>
        <dbReference type="EMBL" id="NNU45383.1"/>
    </source>
</evidence>
<feature type="compositionally biased region" description="Low complexity" evidence="1">
    <location>
        <begin position="1031"/>
        <end position="1043"/>
    </location>
</feature>
<feature type="transmembrane region" description="Helical" evidence="2">
    <location>
        <begin position="648"/>
        <end position="667"/>
    </location>
</feature>
<name>A0A849KNG6_9BURK</name>
<feature type="region of interest" description="Disordered" evidence="1">
    <location>
        <begin position="968"/>
        <end position="1015"/>
    </location>
</feature>
<feature type="transmembrane region" description="Helical" evidence="2">
    <location>
        <begin position="289"/>
        <end position="306"/>
    </location>
</feature>
<feature type="transmembrane region" description="Helical" evidence="2">
    <location>
        <begin position="781"/>
        <end position="798"/>
    </location>
</feature>
<feature type="compositionally biased region" description="Low complexity" evidence="1">
    <location>
        <begin position="888"/>
        <end position="921"/>
    </location>
</feature>
<feature type="compositionally biased region" description="Low complexity" evidence="1">
    <location>
        <begin position="944"/>
        <end position="955"/>
    </location>
</feature>
<feature type="transmembrane region" description="Helical" evidence="2">
    <location>
        <begin position="233"/>
        <end position="250"/>
    </location>
</feature>
<keyword evidence="2" id="KW-1133">Transmembrane helix</keyword>
<feature type="region of interest" description="Disordered" evidence="1">
    <location>
        <begin position="1156"/>
        <end position="1264"/>
    </location>
</feature>
<feature type="transmembrane region" description="Helical" evidence="2">
    <location>
        <begin position="366"/>
        <end position="390"/>
    </location>
</feature>
<feature type="transmembrane region" description="Helical" evidence="2">
    <location>
        <begin position="336"/>
        <end position="354"/>
    </location>
</feature>
<feature type="transmembrane region" description="Helical" evidence="2">
    <location>
        <begin position="148"/>
        <end position="166"/>
    </location>
</feature>
<evidence type="ECO:0000259" key="3">
    <source>
        <dbReference type="Pfam" id="PF02900"/>
    </source>
</evidence>
<keyword evidence="5" id="KW-1185">Reference proteome</keyword>
<feature type="transmembrane region" description="Helical" evidence="2">
    <location>
        <begin position="613"/>
        <end position="636"/>
    </location>
</feature>
<feature type="transmembrane region" description="Helical" evidence="2">
    <location>
        <begin position="73"/>
        <end position="94"/>
    </location>
</feature>
<dbReference type="Gene3D" id="3.40.830.10">
    <property type="entry name" value="LigB-like"/>
    <property type="match status" value="1"/>
</dbReference>
<feature type="transmembrane region" description="Helical" evidence="2">
    <location>
        <begin position="479"/>
        <end position="501"/>
    </location>
</feature>
<proteinExistence type="predicted"/>
<feature type="compositionally biased region" description="Basic and acidic residues" evidence="1">
    <location>
        <begin position="923"/>
        <end position="942"/>
    </location>
</feature>
<feature type="compositionally biased region" description="Basic residues" evidence="1">
    <location>
        <begin position="1236"/>
        <end position="1252"/>
    </location>
</feature>
<dbReference type="GO" id="GO:0008270">
    <property type="term" value="F:zinc ion binding"/>
    <property type="evidence" value="ECO:0007669"/>
    <property type="project" value="InterPro"/>
</dbReference>
<evidence type="ECO:0000313" key="5">
    <source>
        <dbReference type="Proteomes" id="UP000552954"/>
    </source>
</evidence>
<feature type="transmembrane region" description="Helical" evidence="2">
    <location>
        <begin position="571"/>
        <end position="592"/>
    </location>
</feature>
<dbReference type="PANTHER" id="PTHR38434:SF1">
    <property type="entry name" value="BLL2549 PROTEIN"/>
    <property type="match status" value="1"/>
</dbReference>
<feature type="region of interest" description="Disordered" evidence="1">
    <location>
        <begin position="805"/>
        <end position="955"/>
    </location>
</feature>